<comment type="caution">
    <text evidence="2">The sequence shown here is derived from an EMBL/GenBank/DDBJ whole genome shotgun (WGS) entry which is preliminary data.</text>
</comment>
<evidence type="ECO:0000256" key="1">
    <source>
        <dbReference type="SAM" id="MobiDB-lite"/>
    </source>
</evidence>
<feature type="compositionally biased region" description="Low complexity" evidence="1">
    <location>
        <begin position="19"/>
        <end position="34"/>
    </location>
</feature>
<protein>
    <submittedName>
        <fullName evidence="2">Uncharacterized protein</fullName>
    </submittedName>
</protein>
<reference evidence="2 3" key="1">
    <citation type="journal article" date="2019" name="Sci. Rep.">
        <title>Orb-weaving spider Araneus ventricosus genome elucidates the spidroin gene catalogue.</title>
        <authorList>
            <person name="Kono N."/>
            <person name="Nakamura H."/>
            <person name="Ohtoshi R."/>
            <person name="Moran D.A.P."/>
            <person name="Shinohara A."/>
            <person name="Yoshida Y."/>
            <person name="Fujiwara M."/>
            <person name="Mori M."/>
            <person name="Tomita M."/>
            <person name="Arakawa K."/>
        </authorList>
    </citation>
    <scope>NUCLEOTIDE SEQUENCE [LARGE SCALE GENOMIC DNA]</scope>
</reference>
<keyword evidence="3" id="KW-1185">Reference proteome</keyword>
<dbReference type="Proteomes" id="UP000499080">
    <property type="component" value="Unassembled WGS sequence"/>
</dbReference>
<evidence type="ECO:0000313" key="2">
    <source>
        <dbReference type="EMBL" id="GBM56954.1"/>
    </source>
</evidence>
<accession>A0A4Y2GXW3</accession>
<dbReference type="EMBL" id="BGPR01001570">
    <property type="protein sequence ID" value="GBM56954.1"/>
    <property type="molecule type" value="Genomic_DNA"/>
</dbReference>
<dbReference type="AlphaFoldDB" id="A0A4Y2GXW3"/>
<organism evidence="2 3">
    <name type="scientific">Araneus ventricosus</name>
    <name type="common">Orbweaver spider</name>
    <name type="synonym">Epeira ventricosa</name>
    <dbReference type="NCBI Taxonomy" id="182803"/>
    <lineage>
        <taxon>Eukaryota</taxon>
        <taxon>Metazoa</taxon>
        <taxon>Ecdysozoa</taxon>
        <taxon>Arthropoda</taxon>
        <taxon>Chelicerata</taxon>
        <taxon>Arachnida</taxon>
        <taxon>Araneae</taxon>
        <taxon>Araneomorphae</taxon>
        <taxon>Entelegynae</taxon>
        <taxon>Araneoidea</taxon>
        <taxon>Araneidae</taxon>
        <taxon>Araneus</taxon>
    </lineage>
</organism>
<sequence>MKLVFPRPDLRSQRPKSILLPPRKSSPCSSLSSSEDLFQKSPRSLPSHFLFNSLVLLLGERSRKVSPTNHRQFCRWSPPLRAIIGSLPFFGPVLLSQAVSPAGDNLSFPSRPLKSRPLAPDWTPGSLCRRVNEYFPLRHLLCPVTHGVGKKTTVNDLGDLRGSYSAVRNNLLAATEVEVQEVTEKT</sequence>
<name>A0A4Y2GXW3_ARAVE</name>
<feature type="region of interest" description="Disordered" evidence="1">
    <location>
        <begin position="1"/>
        <end position="35"/>
    </location>
</feature>
<proteinExistence type="predicted"/>
<evidence type="ECO:0000313" key="3">
    <source>
        <dbReference type="Proteomes" id="UP000499080"/>
    </source>
</evidence>
<gene>
    <name evidence="2" type="ORF">AVEN_224866_1</name>
</gene>